<name>Q2GDR8_EHRS3</name>
<dbReference type="EMBL" id="CP000237">
    <property type="protein sequence ID" value="ABD45964.1"/>
    <property type="molecule type" value="Genomic_DNA"/>
</dbReference>
<dbReference type="AlphaFoldDB" id="Q2GDR8"/>
<evidence type="ECO:0000313" key="2">
    <source>
        <dbReference type="Proteomes" id="UP000001942"/>
    </source>
</evidence>
<dbReference type="HOGENOM" id="CLU_3120324_0_0_5"/>
<dbReference type="Proteomes" id="UP000001942">
    <property type="component" value="Chromosome"/>
</dbReference>
<dbReference type="KEGG" id="nse:NSE_0494"/>
<gene>
    <name evidence="1" type="ordered locus">NSE_0494</name>
</gene>
<accession>Q2GDR8</accession>
<evidence type="ECO:0000313" key="1">
    <source>
        <dbReference type="EMBL" id="ABD45964.1"/>
    </source>
</evidence>
<proteinExistence type="predicted"/>
<sequence length="50" mass="5774">MGSKIQDDNGDFIYSTTRYSVVAAFIKILCSCKASCYRMQEFIQLYMDDC</sequence>
<organism evidence="1 2">
    <name type="scientific">Ehrlichia sennetsu (strain ATCC VR-367 / Miyayama)</name>
    <name type="common">Neorickettsia sennetsu</name>
    <dbReference type="NCBI Taxonomy" id="222891"/>
    <lineage>
        <taxon>Bacteria</taxon>
        <taxon>Pseudomonadati</taxon>
        <taxon>Pseudomonadota</taxon>
        <taxon>Alphaproteobacteria</taxon>
        <taxon>Rickettsiales</taxon>
        <taxon>Anaplasmataceae</taxon>
        <taxon>Ehrlichia</taxon>
    </lineage>
</organism>
<protein>
    <submittedName>
        <fullName evidence="1">Uncharacterized protein</fullName>
    </submittedName>
</protein>
<dbReference type="STRING" id="222891.NSE_0494"/>
<reference evidence="1 2" key="1">
    <citation type="journal article" date="2006" name="PLoS Genet.">
        <title>Comparative genomics of emerging human ehrlichiosis agents.</title>
        <authorList>
            <person name="Dunning Hotopp J.C."/>
            <person name="Lin M."/>
            <person name="Madupu R."/>
            <person name="Crabtree J."/>
            <person name="Angiuoli S.V."/>
            <person name="Eisen J.A."/>
            <person name="Seshadri R."/>
            <person name="Ren Q."/>
            <person name="Wu M."/>
            <person name="Utterback T.R."/>
            <person name="Smith S."/>
            <person name="Lewis M."/>
            <person name="Khouri H."/>
            <person name="Zhang C."/>
            <person name="Niu H."/>
            <person name="Lin Q."/>
            <person name="Ohashi N."/>
            <person name="Zhi N."/>
            <person name="Nelson W."/>
            <person name="Brinkac L.M."/>
            <person name="Dodson R.J."/>
            <person name="Rosovitz M.J."/>
            <person name="Sundaram J."/>
            <person name="Daugherty S.C."/>
            <person name="Davidsen T."/>
            <person name="Durkin A.S."/>
            <person name="Gwinn M."/>
            <person name="Haft D.H."/>
            <person name="Selengut J.D."/>
            <person name="Sullivan S.A."/>
            <person name="Zafar N."/>
            <person name="Zhou L."/>
            <person name="Benahmed F."/>
            <person name="Forberger H."/>
            <person name="Halpin R."/>
            <person name="Mulligan S."/>
            <person name="Robinson J."/>
            <person name="White O."/>
            <person name="Rikihisa Y."/>
            <person name="Tettelin H."/>
        </authorList>
    </citation>
    <scope>NUCLEOTIDE SEQUENCE [LARGE SCALE GENOMIC DNA]</scope>
    <source>
        <strain evidence="2">ATCC VR-367 / Miyayama</strain>
    </source>
</reference>
<keyword evidence="2" id="KW-1185">Reference proteome</keyword>